<evidence type="ECO:0000256" key="4">
    <source>
        <dbReference type="ARBA" id="ARBA00022643"/>
    </source>
</evidence>
<evidence type="ECO:0000313" key="7">
    <source>
        <dbReference type="EMBL" id="MFD2698502.1"/>
    </source>
</evidence>
<keyword evidence="3" id="KW-0285">Flavoprotein</keyword>
<feature type="domain" description="Nitroreductase" evidence="6">
    <location>
        <begin position="174"/>
        <end position="226"/>
    </location>
</feature>
<name>A0ABW5SFI5_9FLAO</name>
<dbReference type="Gene3D" id="3.40.109.10">
    <property type="entry name" value="NADH Oxidase"/>
    <property type="match status" value="1"/>
</dbReference>
<keyword evidence="5" id="KW-0560">Oxidoreductase</keyword>
<accession>A0ABW5SFI5</accession>
<evidence type="ECO:0000256" key="2">
    <source>
        <dbReference type="ARBA" id="ARBA00007118"/>
    </source>
</evidence>
<gene>
    <name evidence="7" type="ORF">ACFSQ0_10900</name>
</gene>
<dbReference type="Proteomes" id="UP001597357">
    <property type="component" value="Unassembled WGS sequence"/>
</dbReference>
<sequence length="339" mass="39895">MSVIKDLARPYYISFFDFIRKKVLGIDLIINFLKDYLLYKRYSIIFKNKDLENKEADIILNYHSLEKGMLFKNMKKGFAAYRIRNLHKLLKDKEIMNNCNRSQIRVGYQLMCQYYELHQNAGFEIENLFSAEQYNFYKSILKSNYDNHFNGIKEWTKESFFKSNRDPFEVFAFTRKSTRNFTGELISKEILNKVITLANTAPSVCNRQANSVYLLQDKTKIDKALKIQGGFEGYTEGVSQLLILTNNRKYYYTVGERNQFYIDGGVYLMNLLYALHYYKVGNCPANWGKTYAEEKALAKIISLPESEKIICFIPIGKLPDKFRSTLSKRRTCNENFKMI</sequence>
<dbReference type="InterPro" id="IPR029479">
    <property type="entry name" value="Nitroreductase"/>
</dbReference>
<keyword evidence="4" id="KW-0288">FMN</keyword>
<organism evidence="7 8">
    <name type="scientific">Mesonia sediminis</name>
    <dbReference type="NCBI Taxonomy" id="1703946"/>
    <lineage>
        <taxon>Bacteria</taxon>
        <taxon>Pseudomonadati</taxon>
        <taxon>Bacteroidota</taxon>
        <taxon>Flavobacteriia</taxon>
        <taxon>Flavobacteriales</taxon>
        <taxon>Flavobacteriaceae</taxon>
        <taxon>Mesonia</taxon>
    </lineage>
</organism>
<dbReference type="RefSeq" id="WP_379048165.1">
    <property type="nucleotide sequence ID" value="NZ_JBHULZ010000041.1"/>
</dbReference>
<dbReference type="PANTHER" id="PTHR43673:SF2">
    <property type="entry name" value="NITROREDUCTASE"/>
    <property type="match status" value="1"/>
</dbReference>
<proteinExistence type="inferred from homology"/>
<dbReference type="PANTHER" id="PTHR43673">
    <property type="entry name" value="NAD(P)H NITROREDUCTASE YDGI-RELATED"/>
    <property type="match status" value="1"/>
</dbReference>
<comment type="cofactor">
    <cofactor evidence="1">
        <name>FMN</name>
        <dbReference type="ChEBI" id="CHEBI:58210"/>
    </cofactor>
</comment>
<protein>
    <submittedName>
        <fullName evidence="7">Nitroreductase family protein</fullName>
    </submittedName>
</protein>
<dbReference type="InterPro" id="IPR000415">
    <property type="entry name" value="Nitroreductase-like"/>
</dbReference>
<evidence type="ECO:0000313" key="8">
    <source>
        <dbReference type="Proteomes" id="UP001597357"/>
    </source>
</evidence>
<dbReference type="EMBL" id="JBHULZ010000041">
    <property type="protein sequence ID" value="MFD2698502.1"/>
    <property type="molecule type" value="Genomic_DNA"/>
</dbReference>
<evidence type="ECO:0000259" key="6">
    <source>
        <dbReference type="Pfam" id="PF00881"/>
    </source>
</evidence>
<dbReference type="SUPFAM" id="SSF55469">
    <property type="entry name" value="FMN-dependent nitroreductase-like"/>
    <property type="match status" value="1"/>
</dbReference>
<comment type="similarity">
    <text evidence="2">Belongs to the nitroreductase family.</text>
</comment>
<evidence type="ECO:0000256" key="1">
    <source>
        <dbReference type="ARBA" id="ARBA00001917"/>
    </source>
</evidence>
<evidence type="ECO:0000256" key="5">
    <source>
        <dbReference type="ARBA" id="ARBA00023002"/>
    </source>
</evidence>
<comment type="caution">
    <text evidence="7">The sequence shown here is derived from an EMBL/GenBank/DDBJ whole genome shotgun (WGS) entry which is preliminary data.</text>
</comment>
<dbReference type="Pfam" id="PF00881">
    <property type="entry name" value="Nitroreductase"/>
    <property type="match status" value="1"/>
</dbReference>
<reference evidence="8" key="1">
    <citation type="journal article" date="2019" name="Int. J. Syst. Evol. Microbiol.">
        <title>The Global Catalogue of Microorganisms (GCM) 10K type strain sequencing project: providing services to taxonomists for standard genome sequencing and annotation.</title>
        <authorList>
            <consortium name="The Broad Institute Genomics Platform"/>
            <consortium name="The Broad Institute Genome Sequencing Center for Infectious Disease"/>
            <person name="Wu L."/>
            <person name="Ma J."/>
        </authorList>
    </citation>
    <scope>NUCLEOTIDE SEQUENCE [LARGE SCALE GENOMIC DNA]</scope>
    <source>
        <strain evidence="8">KCTC 42255</strain>
    </source>
</reference>
<keyword evidence="8" id="KW-1185">Reference proteome</keyword>
<evidence type="ECO:0000256" key="3">
    <source>
        <dbReference type="ARBA" id="ARBA00022630"/>
    </source>
</evidence>